<reference evidence="3 4" key="1">
    <citation type="submission" date="2018-08" db="EMBL/GenBank/DDBJ databases">
        <title>A genome reference for cultivated species of the human gut microbiota.</title>
        <authorList>
            <person name="Zou Y."/>
            <person name="Xue W."/>
            <person name="Luo G."/>
        </authorList>
    </citation>
    <scope>NUCLEOTIDE SEQUENCE [LARGE SCALE GENOMIC DNA]</scope>
    <source>
        <strain evidence="3 4">AF26-4BH</strain>
    </source>
</reference>
<dbReference type="PROSITE" id="PS50943">
    <property type="entry name" value="HTH_CROC1"/>
    <property type="match status" value="1"/>
</dbReference>
<feature type="domain" description="HTH cro/C1-type" evidence="2">
    <location>
        <begin position="10"/>
        <end position="41"/>
    </location>
</feature>
<accession>A0A3E3IG32</accession>
<name>A0A3E3IG32_9FIRM</name>
<dbReference type="SUPFAM" id="SSF47413">
    <property type="entry name" value="lambda repressor-like DNA-binding domains"/>
    <property type="match status" value="1"/>
</dbReference>
<dbReference type="PANTHER" id="PTHR46558:SF11">
    <property type="entry name" value="HTH-TYPE TRANSCRIPTIONAL REGULATOR XRE"/>
    <property type="match status" value="1"/>
</dbReference>
<gene>
    <name evidence="3" type="ORF">DWY69_24760</name>
</gene>
<evidence type="ECO:0000256" key="1">
    <source>
        <dbReference type="ARBA" id="ARBA00023125"/>
    </source>
</evidence>
<dbReference type="EMBL" id="QVLU01000031">
    <property type="protein sequence ID" value="RGE66009.1"/>
    <property type="molecule type" value="Genomic_DNA"/>
</dbReference>
<evidence type="ECO:0000313" key="3">
    <source>
        <dbReference type="EMBL" id="RGE66009.1"/>
    </source>
</evidence>
<dbReference type="InterPro" id="IPR010982">
    <property type="entry name" value="Lambda_DNA-bd_dom_sf"/>
</dbReference>
<protein>
    <submittedName>
        <fullName evidence="3">XRE family transcriptional regulator</fullName>
    </submittedName>
</protein>
<organism evidence="3 4">
    <name type="scientific">Eisenbergiella massiliensis</name>
    <dbReference type="NCBI Taxonomy" id="1720294"/>
    <lineage>
        <taxon>Bacteria</taxon>
        <taxon>Bacillati</taxon>
        <taxon>Bacillota</taxon>
        <taxon>Clostridia</taxon>
        <taxon>Lachnospirales</taxon>
        <taxon>Lachnospiraceae</taxon>
        <taxon>Eisenbergiella</taxon>
    </lineage>
</organism>
<dbReference type="AlphaFoldDB" id="A0A3E3IG32"/>
<comment type="caution">
    <text evidence="3">The sequence shown here is derived from an EMBL/GenBank/DDBJ whole genome shotgun (WGS) entry which is preliminary data.</text>
</comment>
<proteinExistence type="predicted"/>
<dbReference type="Pfam" id="PF01381">
    <property type="entry name" value="HTH_3"/>
    <property type="match status" value="1"/>
</dbReference>
<evidence type="ECO:0000313" key="4">
    <source>
        <dbReference type="Proteomes" id="UP000261166"/>
    </source>
</evidence>
<keyword evidence="1" id="KW-0238">DNA-binding</keyword>
<dbReference type="InterPro" id="IPR001387">
    <property type="entry name" value="Cro/C1-type_HTH"/>
</dbReference>
<dbReference type="GO" id="GO:0003677">
    <property type="term" value="F:DNA binding"/>
    <property type="evidence" value="ECO:0007669"/>
    <property type="project" value="UniProtKB-KW"/>
</dbReference>
<sequence length="45" mass="5087">MDHYITGNAIRELREKKKITQKSLAQTLGVSDKTISKWETGVSHS</sequence>
<dbReference type="CDD" id="cd00093">
    <property type="entry name" value="HTH_XRE"/>
    <property type="match status" value="1"/>
</dbReference>
<dbReference type="PANTHER" id="PTHR46558">
    <property type="entry name" value="TRACRIPTIONAL REGULATORY PROTEIN-RELATED-RELATED"/>
    <property type="match status" value="1"/>
</dbReference>
<dbReference type="RefSeq" id="WP_081745466.1">
    <property type="nucleotide sequence ID" value="NZ_JBKVAZ010000029.1"/>
</dbReference>
<dbReference type="OrthoDB" id="9813152at2"/>
<dbReference type="Gene3D" id="1.10.260.40">
    <property type="entry name" value="lambda repressor-like DNA-binding domains"/>
    <property type="match status" value="1"/>
</dbReference>
<evidence type="ECO:0000259" key="2">
    <source>
        <dbReference type="PROSITE" id="PS50943"/>
    </source>
</evidence>
<dbReference type="Proteomes" id="UP000261166">
    <property type="component" value="Unassembled WGS sequence"/>
</dbReference>